<reference evidence="1" key="1">
    <citation type="journal article" date="2019" name="Sci. Rep.">
        <title>Draft genome of Tanacetum cinerariifolium, the natural source of mosquito coil.</title>
        <authorList>
            <person name="Yamashiro T."/>
            <person name="Shiraishi A."/>
            <person name="Satake H."/>
            <person name="Nakayama K."/>
        </authorList>
    </citation>
    <scope>NUCLEOTIDE SEQUENCE</scope>
</reference>
<sequence length="85" mass="9289">MALWESQREDHTFDRLRAVAIAGVGKTMNSKTYHCVLCYRLDVPLFSVSKPCLACSRVFAGNIYGDHVSGISVGKEVDIGLDDGP</sequence>
<name>A0A699SZA2_TANCI</name>
<evidence type="ECO:0000313" key="1">
    <source>
        <dbReference type="EMBL" id="GFD02900.1"/>
    </source>
</evidence>
<accession>A0A699SZA2</accession>
<dbReference type="AlphaFoldDB" id="A0A699SZA2"/>
<protein>
    <submittedName>
        <fullName evidence="1">Uncharacterized protein</fullName>
    </submittedName>
</protein>
<gene>
    <name evidence="1" type="ORF">Tci_874869</name>
</gene>
<proteinExistence type="predicted"/>
<organism evidence="1">
    <name type="scientific">Tanacetum cinerariifolium</name>
    <name type="common">Dalmatian daisy</name>
    <name type="synonym">Chrysanthemum cinerariifolium</name>
    <dbReference type="NCBI Taxonomy" id="118510"/>
    <lineage>
        <taxon>Eukaryota</taxon>
        <taxon>Viridiplantae</taxon>
        <taxon>Streptophyta</taxon>
        <taxon>Embryophyta</taxon>
        <taxon>Tracheophyta</taxon>
        <taxon>Spermatophyta</taxon>
        <taxon>Magnoliopsida</taxon>
        <taxon>eudicotyledons</taxon>
        <taxon>Gunneridae</taxon>
        <taxon>Pentapetalae</taxon>
        <taxon>asterids</taxon>
        <taxon>campanulids</taxon>
        <taxon>Asterales</taxon>
        <taxon>Asteraceae</taxon>
        <taxon>Asteroideae</taxon>
        <taxon>Anthemideae</taxon>
        <taxon>Anthemidinae</taxon>
        <taxon>Tanacetum</taxon>
    </lineage>
</organism>
<comment type="caution">
    <text evidence="1">The sequence shown here is derived from an EMBL/GenBank/DDBJ whole genome shotgun (WGS) entry which is preliminary data.</text>
</comment>
<dbReference type="EMBL" id="BKCJ011201220">
    <property type="protein sequence ID" value="GFD02900.1"/>
    <property type="molecule type" value="Genomic_DNA"/>
</dbReference>